<organism evidence="2 3">
    <name type="scientific">Toxoplasma gondii</name>
    <dbReference type="NCBI Taxonomy" id="5811"/>
    <lineage>
        <taxon>Eukaryota</taxon>
        <taxon>Sar</taxon>
        <taxon>Alveolata</taxon>
        <taxon>Apicomplexa</taxon>
        <taxon>Conoidasida</taxon>
        <taxon>Coccidia</taxon>
        <taxon>Eucoccidiorida</taxon>
        <taxon>Eimeriorina</taxon>
        <taxon>Sarcocystidae</taxon>
        <taxon>Toxoplasma</taxon>
    </lineage>
</organism>
<reference evidence="2 3" key="1">
    <citation type="submission" date="2020-03" db="EMBL/GenBank/DDBJ databases">
        <title>Genome sequence of Toxoplasma gondii RH-88 strain.</title>
        <authorList>
            <person name="Lorenzi H.A."/>
            <person name="Venepally P."/>
            <person name="Rozenberg A."/>
            <person name="Sibley D."/>
        </authorList>
    </citation>
    <scope>NUCLEOTIDE SEQUENCE [LARGE SCALE GENOMIC DNA]</scope>
    <source>
        <strain evidence="2 3">RH-88</strain>
    </source>
</reference>
<dbReference type="Proteomes" id="UP000557509">
    <property type="component" value="Unassembled WGS sequence"/>
</dbReference>
<evidence type="ECO:0000313" key="2">
    <source>
        <dbReference type="EMBL" id="KAF4642249.1"/>
    </source>
</evidence>
<name>A0A7J6K655_TOXGO</name>
<dbReference type="AlphaFoldDB" id="A0A7J6K655"/>
<proteinExistence type="predicted"/>
<dbReference type="EMBL" id="JAAUHK010000194">
    <property type="protein sequence ID" value="KAF4642249.1"/>
    <property type="molecule type" value="Genomic_DNA"/>
</dbReference>
<comment type="caution">
    <text evidence="2">The sequence shown here is derived from an EMBL/GenBank/DDBJ whole genome shotgun (WGS) entry which is preliminary data.</text>
</comment>
<feature type="region of interest" description="Disordered" evidence="1">
    <location>
        <begin position="1"/>
        <end position="32"/>
    </location>
</feature>
<evidence type="ECO:0000313" key="3">
    <source>
        <dbReference type="Proteomes" id="UP000557509"/>
    </source>
</evidence>
<feature type="region of interest" description="Disordered" evidence="1">
    <location>
        <begin position="50"/>
        <end position="112"/>
    </location>
</feature>
<accession>A0A7J6K655</accession>
<gene>
    <name evidence="2" type="ORF">TGRH88_080640</name>
</gene>
<evidence type="ECO:0000256" key="1">
    <source>
        <dbReference type="SAM" id="MobiDB-lite"/>
    </source>
</evidence>
<sequence length="112" mass="12558">MPDYKLPYQNGLGPKSCEADSTGRKNSTRSNLGHFPLCFFLCRDRASSHKNQAENFPDSLPPDRLSLGSPTGSHTSLEELASRNTKKRRIDRRDGRKQSSARETGKRHNDNG</sequence>
<protein>
    <submittedName>
        <fullName evidence="2">Uncharacterized protein</fullName>
    </submittedName>
</protein>
<feature type="compositionally biased region" description="Basic and acidic residues" evidence="1">
    <location>
        <begin position="103"/>
        <end position="112"/>
    </location>
</feature>
<keyword evidence="3" id="KW-1185">Reference proteome</keyword>